<feature type="compositionally biased region" description="Gly residues" evidence="1">
    <location>
        <begin position="75"/>
        <end position="84"/>
    </location>
</feature>
<protein>
    <submittedName>
        <fullName evidence="3">MbtH family protein</fullName>
    </submittedName>
</protein>
<feature type="domain" description="MbtH-like" evidence="2">
    <location>
        <begin position="8"/>
        <end position="58"/>
    </location>
</feature>
<keyword evidence="4" id="KW-1185">Reference proteome</keyword>
<evidence type="ECO:0000256" key="1">
    <source>
        <dbReference type="SAM" id="MobiDB-lite"/>
    </source>
</evidence>
<dbReference type="SUPFAM" id="SSF160582">
    <property type="entry name" value="MbtH-like"/>
    <property type="match status" value="1"/>
</dbReference>
<evidence type="ECO:0000313" key="4">
    <source>
        <dbReference type="Proteomes" id="UP000654452"/>
    </source>
</evidence>
<dbReference type="SMART" id="SM00923">
    <property type="entry name" value="MbtH"/>
    <property type="match status" value="1"/>
</dbReference>
<comment type="caution">
    <text evidence="3">The sequence shown here is derived from an EMBL/GenBank/DDBJ whole genome shotgun (WGS) entry which is preliminary data.</text>
</comment>
<sequence>MTNDQYVNPFDDERHAFLALANGSGQFSLWPCFAVVPAGWTAVFGPAGRAACLDHIEAVAQPSPLWGEGAREAGGEGGARGGTSGKSATPSP</sequence>
<dbReference type="Pfam" id="PF03621">
    <property type="entry name" value="MbtH"/>
    <property type="match status" value="1"/>
</dbReference>
<proteinExistence type="predicted"/>
<reference evidence="3 4" key="1">
    <citation type="submission" date="2021-01" db="EMBL/GenBank/DDBJ databases">
        <title>Azospirillum sp. YIM DDC1 draft genome.</title>
        <authorList>
            <person name="Wang Y.-X."/>
        </authorList>
    </citation>
    <scope>NUCLEOTIDE SEQUENCE [LARGE SCALE GENOMIC DNA]</scope>
    <source>
        <strain evidence="3 4">YIM DDC1</strain>
    </source>
</reference>
<dbReference type="Gene3D" id="3.90.820.10">
    <property type="entry name" value="Structural Genomics, Unknown Function 30-nov-00 1gh9 Mol_id"/>
    <property type="match status" value="1"/>
</dbReference>
<dbReference type="InterPro" id="IPR037407">
    <property type="entry name" value="MLP_fam"/>
</dbReference>
<dbReference type="InterPro" id="IPR005153">
    <property type="entry name" value="MbtH-like_dom"/>
</dbReference>
<dbReference type="RefSeq" id="WP_200486640.1">
    <property type="nucleotide sequence ID" value="NZ_JAEPIV010000019.1"/>
</dbReference>
<dbReference type="Proteomes" id="UP000654452">
    <property type="component" value="Unassembled WGS sequence"/>
</dbReference>
<evidence type="ECO:0000313" key="3">
    <source>
        <dbReference type="EMBL" id="MBK4722008.1"/>
    </source>
</evidence>
<gene>
    <name evidence="3" type="ORF">JJL56_24440</name>
</gene>
<accession>A0ABS1I4L0</accession>
<feature type="region of interest" description="Disordered" evidence="1">
    <location>
        <begin position="66"/>
        <end position="92"/>
    </location>
</feature>
<dbReference type="InterPro" id="IPR038020">
    <property type="entry name" value="MbtH-like_sf"/>
</dbReference>
<dbReference type="EMBL" id="JAEPIV010000019">
    <property type="protein sequence ID" value="MBK4722008.1"/>
    <property type="molecule type" value="Genomic_DNA"/>
</dbReference>
<dbReference type="PANTHER" id="PTHR38444">
    <property type="entry name" value="ENTEROBACTIN BIOSYNTHESIS PROTEIN YBDZ"/>
    <property type="match status" value="1"/>
</dbReference>
<organism evidence="3 4">
    <name type="scientific">Azospirillum aestuarii</name>
    <dbReference type="NCBI Taxonomy" id="2802052"/>
    <lineage>
        <taxon>Bacteria</taxon>
        <taxon>Pseudomonadati</taxon>
        <taxon>Pseudomonadota</taxon>
        <taxon>Alphaproteobacteria</taxon>
        <taxon>Rhodospirillales</taxon>
        <taxon>Azospirillaceae</taxon>
        <taxon>Azospirillum</taxon>
    </lineage>
</organism>
<name>A0ABS1I4L0_9PROT</name>
<evidence type="ECO:0000259" key="2">
    <source>
        <dbReference type="SMART" id="SM00923"/>
    </source>
</evidence>
<dbReference type="PANTHER" id="PTHR38444:SF1">
    <property type="entry name" value="ENTEROBACTIN BIOSYNTHESIS PROTEIN YBDZ"/>
    <property type="match status" value="1"/>
</dbReference>